<dbReference type="Gene3D" id="3.40.50.10710">
    <property type="entry name" value="Metallo-hydrolase/oxidoreductase"/>
    <property type="match status" value="1"/>
</dbReference>
<dbReference type="InterPro" id="IPR001279">
    <property type="entry name" value="Metallo-B-lactamas"/>
</dbReference>
<feature type="domain" description="Metallo-beta-lactamase" evidence="7">
    <location>
        <begin position="19"/>
        <end position="209"/>
    </location>
</feature>
<keyword evidence="2" id="KW-0479">Metal-binding</keyword>
<sequence>MSVKDRLIYLPLGGAGEIGMNCYVYGYGPEGEERLIVVDLGVTFPDMDGTPGVDLIMADVAWLEENADRIEAIFITHAHEDHVGALGHLWSRLRAPVYARAFTGAIARMKMEDAGQPLDAIRIVGPRPAVTEAGPFQVQFVPVSHSIPESAALVIDTPAGRVVHTADFKLDGSPVVGEPFDPELWHAIANEGAGVRALVCDSTNVFSPLPGRSEATLAEPIAELLKGQKGMVVATTFASNIARLKTLAEAGRAAGRSVCLLGRAMKKMITAAVETGILTDFPTLVQPEDAADVPRGSLMLIVTGSQGERRAASAQLARGKYLGLEMKAGDMFLFSSKTIPGNERGVIRVMNAFSEMGVDIVDDHGGLYHVSGHANRPDLEAVHDLMRPKILIPMHGEHRHLREHVKLGLSKGIASAIATNGTMLDITGDAPKLAGRIEAGRTYLDGTALLGAMDGVVRDRIRMALNGHVLVTILLDEDDRPLGEAWVDLKGLAETTRSGAALAEEIEGELTDFLDGAGPKVITNDDKIEEAVKRIVRQVTMEEIGKKPEVTVVISRLAVE</sequence>
<dbReference type="Pfam" id="PF17770">
    <property type="entry name" value="RNase_J_C"/>
    <property type="match status" value="1"/>
</dbReference>
<dbReference type="SMART" id="SM00849">
    <property type="entry name" value="Lactamase_B"/>
    <property type="match status" value="1"/>
</dbReference>
<keyword evidence="4" id="KW-0862">Zinc</keyword>
<evidence type="ECO:0000256" key="5">
    <source>
        <dbReference type="ARBA" id="ARBA00022839"/>
    </source>
</evidence>
<dbReference type="InterPro" id="IPR042173">
    <property type="entry name" value="RNase_J_2"/>
</dbReference>
<keyword evidence="5" id="KW-0269">Exonuclease</keyword>
<dbReference type="Pfam" id="PF00753">
    <property type="entry name" value="Lactamase_B"/>
    <property type="match status" value="1"/>
</dbReference>
<keyword evidence="1" id="KW-0540">Nuclease</keyword>
<evidence type="ECO:0000313" key="9">
    <source>
        <dbReference type="Proteomes" id="UP001652503"/>
    </source>
</evidence>
<dbReference type="PANTHER" id="PTHR43694">
    <property type="entry name" value="RIBONUCLEASE J"/>
    <property type="match status" value="1"/>
</dbReference>
<accession>A0ABT2YY79</accession>
<comment type="caution">
    <text evidence="8">The sequence shown here is derived from an EMBL/GenBank/DDBJ whole genome shotgun (WGS) entry which is preliminary data.</text>
</comment>
<protein>
    <submittedName>
        <fullName evidence="8">Ribonuclease J</fullName>
    </submittedName>
</protein>
<keyword evidence="9" id="KW-1185">Reference proteome</keyword>
<dbReference type="InterPro" id="IPR011108">
    <property type="entry name" value="RMMBL"/>
</dbReference>
<proteinExistence type="predicted"/>
<keyword evidence="3" id="KW-0378">Hydrolase</keyword>
<dbReference type="InterPro" id="IPR055132">
    <property type="entry name" value="RNase_J_b_CASP"/>
</dbReference>
<dbReference type="CDD" id="cd07714">
    <property type="entry name" value="RNaseJ_MBL-fold"/>
    <property type="match status" value="1"/>
</dbReference>
<dbReference type="Proteomes" id="UP001652503">
    <property type="component" value="Unassembled WGS sequence"/>
</dbReference>
<dbReference type="EMBL" id="JAOWLA010000002">
    <property type="protein sequence ID" value="MCV2863722.1"/>
    <property type="molecule type" value="Genomic_DNA"/>
</dbReference>
<gene>
    <name evidence="8" type="ORF">OE647_03090</name>
</gene>
<dbReference type="Pfam" id="PF07521">
    <property type="entry name" value="RMMBL"/>
    <property type="match status" value="1"/>
</dbReference>
<dbReference type="Pfam" id="PF22505">
    <property type="entry name" value="RNase_J_b_CASP"/>
    <property type="match status" value="1"/>
</dbReference>
<evidence type="ECO:0000256" key="4">
    <source>
        <dbReference type="ARBA" id="ARBA00022833"/>
    </source>
</evidence>
<dbReference type="PANTHER" id="PTHR43694:SF1">
    <property type="entry name" value="RIBONUCLEASE J"/>
    <property type="match status" value="1"/>
</dbReference>
<dbReference type="InterPro" id="IPR036866">
    <property type="entry name" value="RibonucZ/Hydroxyglut_hydro"/>
</dbReference>
<dbReference type="Gene3D" id="3.10.20.580">
    <property type="match status" value="1"/>
</dbReference>
<reference evidence="8 9" key="1">
    <citation type="submission" date="2022-10" db="EMBL/GenBank/DDBJ databases">
        <title>Defluviimonas sp. nov., isolated from ocean surface water.</title>
        <authorList>
            <person name="He W."/>
            <person name="Wang L."/>
            <person name="Zhang D.-F."/>
        </authorList>
    </citation>
    <scope>NUCLEOTIDE SEQUENCE [LARGE SCALE GENOMIC DNA]</scope>
    <source>
        <strain evidence="8 9">WL0075</strain>
    </source>
</reference>
<organism evidence="8 9">
    <name type="scientific">Albidovulum sediminicola</name>
    <dbReference type="NCBI Taxonomy" id="2984331"/>
    <lineage>
        <taxon>Bacteria</taxon>
        <taxon>Pseudomonadati</taxon>
        <taxon>Pseudomonadota</taxon>
        <taxon>Alphaproteobacteria</taxon>
        <taxon>Rhodobacterales</taxon>
        <taxon>Paracoccaceae</taxon>
        <taxon>Albidovulum</taxon>
    </lineage>
</organism>
<evidence type="ECO:0000256" key="6">
    <source>
        <dbReference type="ARBA" id="ARBA00022884"/>
    </source>
</evidence>
<name>A0ABT2YY79_9RHOB</name>
<evidence type="ECO:0000256" key="2">
    <source>
        <dbReference type="ARBA" id="ARBA00022723"/>
    </source>
</evidence>
<evidence type="ECO:0000313" key="8">
    <source>
        <dbReference type="EMBL" id="MCV2863722.1"/>
    </source>
</evidence>
<dbReference type="SUPFAM" id="SSF56281">
    <property type="entry name" value="Metallo-hydrolase/oxidoreductase"/>
    <property type="match status" value="1"/>
</dbReference>
<dbReference type="Gene3D" id="3.60.15.10">
    <property type="entry name" value="Ribonuclease Z/Hydroxyacylglutathione hydrolase-like"/>
    <property type="match status" value="1"/>
</dbReference>
<dbReference type="InterPro" id="IPR041636">
    <property type="entry name" value="RNase_J_C"/>
</dbReference>
<evidence type="ECO:0000256" key="1">
    <source>
        <dbReference type="ARBA" id="ARBA00022722"/>
    </source>
</evidence>
<dbReference type="RefSeq" id="WP_263720179.1">
    <property type="nucleotide sequence ID" value="NZ_JAOWLA010000002.1"/>
</dbReference>
<evidence type="ECO:0000259" key="7">
    <source>
        <dbReference type="SMART" id="SM00849"/>
    </source>
</evidence>
<evidence type="ECO:0000256" key="3">
    <source>
        <dbReference type="ARBA" id="ARBA00022801"/>
    </source>
</evidence>
<keyword evidence="6" id="KW-0694">RNA-binding</keyword>